<dbReference type="Pfam" id="PF12054">
    <property type="entry name" value="DUF3535"/>
    <property type="match status" value="1"/>
</dbReference>
<evidence type="ECO:0000256" key="1">
    <source>
        <dbReference type="ARBA" id="ARBA00004123"/>
    </source>
</evidence>
<gene>
    <name evidence="12" type="ORF">NC653_030119</name>
</gene>
<dbReference type="GO" id="GO:0005634">
    <property type="term" value="C:nucleus"/>
    <property type="evidence" value="ECO:0007669"/>
    <property type="project" value="UniProtKB-SubCell"/>
</dbReference>
<evidence type="ECO:0000313" key="12">
    <source>
        <dbReference type="EMBL" id="KAJ6973972.1"/>
    </source>
</evidence>
<reference evidence="12" key="1">
    <citation type="journal article" date="2023" name="Mol. Ecol. Resour.">
        <title>Chromosome-level genome assembly of a triploid poplar Populus alba 'Berolinensis'.</title>
        <authorList>
            <person name="Chen S."/>
            <person name="Yu Y."/>
            <person name="Wang X."/>
            <person name="Wang S."/>
            <person name="Zhang T."/>
            <person name="Zhou Y."/>
            <person name="He R."/>
            <person name="Meng N."/>
            <person name="Wang Y."/>
            <person name="Liu W."/>
            <person name="Liu Z."/>
            <person name="Liu J."/>
            <person name="Guo Q."/>
            <person name="Huang H."/>
            <person name="Sederoff R.R."/>
            <person name="Wang G."/>
            <person name="Qu G."/>
            <person name="Chen S."/>
        </authorList>
    </citation>
    <scope>NUCLEOTIDE SEQUENCE</scope>
    <source>
        <strain evidence="12">SC-2020</strain>
    </source>
</reference>
<evidence type="ECO:0000256" key="7">
    <source>
        <dbReference type="ARBA" id="ARBA00023125"/>
    </source>
</evidence>
<protein>
    <submittedName>
        <fullName evidence="12">TATA-binding protein-associated factor BTAF1 isoform X1</fullName>
    </submittedName>
</protein>
<keyword evidence="6" id="KW-0067">ATP-binding</keyword>
<dbReference type="FunFam" id="1.25.10.10:FF:001520">
    <property type="entry name" value="Uncharacterized protein"/>
    <property type="match status" value="1"/>
</dbReference>
<dbReference type="GO" id="GO:0005524">
    <property type="term" value="F:ATP binding"/>
    <property type="evidence" value="ECO:0007669"/>
    <property type="project" value="UniProtKB-KW"/>
</dbReference>
<dbReference type="GO" id="GO:0004386">
    <property type="term" value="F:helicase activity"/>
    <property type="evidence" value="ECO:0007669"/>
    <property type="project" value="UniProtKB-KW"/>
</dbReference>
<dbReference type="InterPro" id="IPR001650">
    <property type="entry name" value="Helicase_C-like"/>
</dbReference>
<dbReference type="SUPFAM" id="SSF48371">
    <property type="entry name" value="ARM repeat"/>
    <property type="match status" value="1"/>
</dbReference>
<dbReference type="GO" id="GO:0017025">
    <property type="term" value="F:TBP-class protein binding"/>
    <property type="evidence" value="ECO:0007669"/>
    <property type="project" value="InterPro"/>
</dbReference>
<dbReference type="InterPro" id="IPR016024">
    <property type="entry name" value="ARM-type_fold"/>
</dbReference>
<comment type="caution">
    <text evidence="12">The sequence shown here is derived from an EMBL/GenBank/DDBJ whole genome shotgun (WGS) entry which is preliminary data.</text>
</comment>
<sequence>MAQQQSSRLNRLLTLLDTGSTQATRLTAAKQIGDIAKSHPQDLHSLLKKDLEVLDAFFGSLIHVLQVKHFSLGWTVWDLILGKWRVGENLSKRVSQNLHSKNWDTRVAAAHAIGAIAQNVKHASLTELFASVETKMSEIGVSGHVEDLVACPNFHSQIISNGLFRSFDMNKVLEFGALLASGGQEYDIANDNSKNPRERLARQKQNLRRRLGLDVCEQFMDVNDVIKDEDLVVHRPESQRNGLDHRFYKHPSVHNIQQLVASMVPSVISKRPSARELNLLKRKAKINSKDQVKSWSEDGDTEVACPQSTTPKGSNTDSFSFKKTFAKPKGMSKISFKLANLKPHADADEEDNLEHDGGGRWPFHGFVEQLIVDMFDPVWEVRHGSVMALREIVTHHGGSAGLVVPDLSLDGALDDLREREYSNAIKREREIDLNLQVLTDELEPNPKRHKSEDVSSQTMDMMVSTSNLGSSDICVKLEHSGWNLPVGQVNSQVDIVSCVKMDPESYPNDASYSAERAVGMVESKGYPEHQGSFMKSNLQNSSPENCELMNLVKLARHSSIKNNEFLQDCAIRFLCILSLDRFGDYVSDQVVAPVRETCAQALGAAFKYMHHSLVYETLNILLQMQRRPEWEIRHGSLLGIKYLVAVRQAQSRLQQPCLYCDIQVLAGLTGVALVVILFALILRVCFWVLFTPMVWGLKGRYLALDWKNMHQKYRGKEMLPDLLGCILPACKAGLEDPDDDVRAVAADALIPTSAAIVSMKGRTLHSIVMLLWDILLDLDDLSPSTSRYIYTLGDLRNGSLVGCSTPWASAKSVMNLLAEIYSQEEMIPKKTSKEKQELDLNEVVHVDDVGEGRDLQENPYMLSTLAPRLWPFMRHSITSVRHSAIRTLERLLEAGYKRNISEPSSTSFWPSFILGDTLRIVFQNLLLESNDEILRCSERVWRLLVQCPAEDLEAAASSYMASWIELTTTPYGSPLDSTKMFWPVAPPRKSHFKAAAKMRAVRLENESCSSIGLDFEKETIPQQGNGDASASTVKIVVGADAEISVTNTRVITASALGMFASKLRGDSMQHIIDPLWNALTSLSGVQRQVASMVLISLFKEIKRKESSEIHGVMPAFPNHVEKLLFDLLSCSDPALPTKDSVLPYSELSRTYTKMRNEASQLLHVTESSGMFKNSLSTIKIDVEKLSPDEAINFASKLPLSCNDSAGDESTGHNIVDDIDSSKQRLLTTSGYLKCVQSNLHVTVSALVAAAVVWMSELPARLNPIILPLMASIKREQEEILQQKAAEALAELISRCIARKPGPNDKLIKNICSLTCMDPCETPQAGVIGSTEVVDDQDLLSFGISTGKQKSKVHMLAGGEDRSRVEGFISRRGSEHALKHLCEKFGAYLFDKLPKLWDCLVEVLKPGSPADEQQFEKTIASIKDPQILINNIQVVRSIAPLLDEALKPKLLTLLPCIFKCVRHSHVAVRLAASRCITSMAKSMTTNVMAAVIEDAIPMLGDVMSVHARQGAGMLISSLVQGLGVELVPYARLLVVPLLRCMSDCDHSVRQSVTRSFAALVPLLPLARGLAPPSGLNEGLARNAEDAQFLEQLLDNSHIDDYKLCTELKVTLRRYQQEGINWLAFLKRFKLHGILCDDMGLGKTLQASAIVASDVAEFRALNNCEDVQPSLIVCPSTLVGHWAFEIEKYIDASLISTLQYSGSAQDRICLREQFHKHNVIITSYDVVRKDIDYLGQSLWNYCILDEGHIIKNAKSKITAAVKQLKAQHRLILSGTPIQNNIMDLWSLFDFLMPGFLGTDRQFQATYGKPLLAARDPKCSAKDAEAGVLAMEALHKQVMPFLLRRTKDEVLSDLPEKIIQDRYCDLSPVQLKLYEQFSGSLVRQEISSMVKLDDSAQPEGNSASPKASTHVFQALQYLLKLCSHPLLVAGEKMPESLVCQLHELLPPNCDILSELHKLHHSPKLVALQEILEECGIGVDASSSDNAVSVGQHRVLIFAQHKALLDIIERDLFHSQMKNVTYLRLDGSVEPEKRFDIVKAFNSDPTIDALLLTTHVGGLGLNLTSADTLVFMEHDWNPMRDLQAMDRAHRLGQKKVVNVHRLIMRGTLEEKVMSLQKFKVSVANAVINAENASLKTMNTDQLLDLFASAETRAKGATASKRTDGNFDGDPKLMGTGKGLKAILGGLEELWDQSQYTEEYNLSQFLAKLNS</sequence>
<dbReference type="PROSITE" id="PS51194">
    <property type="entry name" value="HELICASE_CTER"/>
    <property type="match status" value="1"/>
</dbReference>
<keyword evidence="3" id="KW-0547">Nucleotide-binding</keyword>
<evidence type="ECO:0000313" key="13">
    <source>
        <dbReference type="Proteomes" id="UP001164929"/>
    </source>
</evidence>
<dbReference type="PANTHER" id="PTHR36498">
    <property type="entry name" value="TATA-BINDING PROTEIN-ASSOCIATED FACTOR 172"/>
    <property type="match status" value="1"/>
</dbReference>
<keyword evidence="4" id="KW-0378">Hydrolase</keyword>
<dbReference type="InterPro" id="IPR049730">
    <property type="entry name" value="SNF2/RAD54-like_C"/>
</dbReference>
<feature type="domain" description="Helicase ATP-binding" evidence="10">
    <location>
        <begin position="1622"/>
        <end position="1792"/>
    </location>
</feature>
<dbReference type="Pfam" id="PF00271">
    <property type="entry name" value="Helicase_C"/>
    <property type="match status" value="1"/>
</dbReference>
<name>A0AAD6PZX9_9ROSI</name>
<dbReference type="InterPro" id="IPR011989">
    <property type="entry name" value="ARM-like"/>
</dbReference>
<feature type="compositionally biased region" description="Polar residues" evidence="9">
    <location>
        <begin position="306"/>
        <end position="318"/>
    </location>
</feature>
<dbReference type="InterPro" id="IPR044078">
    <property type="entry name" value="Mot1_ATP-bd"/>
</dbReference>
<dbReference type="Gene3D" id="1.25.10.10">
    <property type="entry name" value="Leucine-rich Repeat Variant"/>
    <property type="match status" value="2"/>
</dbReference>
<keyword evidence="13" id="KW-1185">Reference proteome</keyword>
<keyword evidence="7" id="KW-0238">DNA-binding</keyword>
<dbReference type="GO" id="GO:0003677">
    <property type="term" value="F:DNA binding"/>
    <property type="evidence" value="ECO:0007669"/>
    <property type="project" value="UniProtKB-KW"/>
</dbReference>
<dbReference type="InterPro" id="IPR027417">
    <property type="entry name" value="P-loop_NTPase"/>
</dbReference>
<dbReference type="SMART" id="SM00490">
    <property type="entry name" value="HELICc"/>
    <property type="match status" value="1"/>
</dbReference>
<evidence type="ECO:0000256" key="9">
    <source>
        <dbReference type="SAM" id="MobiDB-lite"/>
    </source>
</evidence>
<evidence type="ECO:0000256" key="6">
    <source>
        <dbReference type="ARBA" id="ARBA00022840"/>
    </source>
</evidence>
<dbReference type="InterPro" id="IPR014001">
    <property type="entry name" value="Helicase_ATP-bd"/>
</dbReference>
<dbReference type="FunFam" id="3.40.50.10810:FF:000009">
    <property type="entry name" value="B-TFIID TATA-box-binding protein-associated factor 1"/>
    <property type="match status" value="1"/>
</dbReference>
<dbReference type="InterPro" id="IPR044972">
    <property type="entry name" value="Mot1"/>
</dbReference>
<keyword evidence="2" id="KW-0677">Repeat</keyword>
<evidence type="ECO:0000259" key="11">
    <source>
        <dbReference type="PROSITE" id="PS51194"/>
    </source>
</evidence>
<dbReference type="InterPro" id="IPR022707">
    <property type="entry name" value="Mot1_central_dom"/>
</dbReference>
<dbReference type="FunFam" id="3.40.50.300:FF:001793">
    <property type="entry name" value="TATA-binding protein-associated factor"/>
    <property type="match status" value="1"/>
</dbReference>
<dbReference type="Gene3D" id="3.40.50.300">
    <property type="entry name" value="P-loop containing nucleotide triphosphate hydrolases"/>
    <property type="match status" value="1"/>
</dbReference>
<evidence type="ECO:0000256" key="4">
    <source>
        <dbReference type="ARBA" id="ARBA00022801"/>
    </source>
</evidence>
<evidence type="ECO:0000256" key="5">
    <source>
        <dbReference type="ARBA" id="ARBA00022806"/>
    </source>
</evidence>
<dbReference type="EMBL" id="JAQIZT010000013">
    <property type="protein sequence ID" value="KAJ6973972.1"/>
    <property type="molecule type" value="Genomic_DNA"/>
</dbReference>
<dbReference type="CDD" id="cd17999">
    <property type="entry name" value="DEXHc_Mot1"/>
    <property type="match status" value="1"/>
</dbReference>
<keyword evidence="5" id="KW-0347">Helicase</keyword>
<comment type="subcellular location">
    <subcellularLocation>
        <location evidence="1">Nucleus</location>
    </subcellularLocation>
</comment>
<feature type="domain" description="Helicase C-terminal" evidence="11">
    <location>
        <begin position="1979"/>
        <end position="2138"/>
    </location>
</feature>
<dbReference type="CDD" id="cd18793">
    <property type="entry name" value="SF2_C_SNF"/>
    <property type="match status" value="1"/>
</dbReference>
<keyword evidence="8" id="KW-0539">Nucleus</keyword>
<dbReference type="InterPro" id="IPR000330">
    <property type="entry name" value="SNF2_N"/>
</dbReference>
<dbReference type="Gene3D" id="3.40.50.10810">
    <property type="entry name" value="Tandem AAA-ATPase domain"/>
    <property type="match status" value="1"/>
</dbReference>
<organism evidence="12 13">
    <name type="scientific">Populus alba x Populus x berolinensis</name>
    <dbReference type="NCBI Taxonomy" id="444605"/>
    <lineage>
        <taxon>Eukaryota</taxon>
        <taxon>Viridiplantae</taxon>
        <taxon>Streptophyta</taxon>
        <taxon>Embryophyta</taxon>
        <taxon>Tracheophyta</taxon>
        <taxon>Spermatophyta</taxon>
        <taxon>Magnoliopsida</taxon>
        <taxon>eudicotyledons</taxon>
        <taxon>Gunneridae</taxon>
        <taxon>Pentapetalae</taxon>
        <taxon>rosids</taxon>
        <taxon>fabids</taxon>
        <taxon>Malpighiales</taxon>
        <taxon>Salicaceae</taxon>
        <taxon>Saliceae</taxon>
        <taxon>Populus</taxon>
    </lineage>
</organism>
<dbReference type="Proteomes" id="UP001164929">
    <property type="component" value="Chromosome 13"/>
</dbReference>
<dbReference type="SMART" id="SM00487">
    <property type="entry name" value="DEXDc"/>
    <property type="match status" value="1"/>
</dbReference>
<dbReference type="SUPFAM" id="SSF52540">
    <property type="entry name" value="P-loop containing nucleoside triphosphate hydrolases"/>
    <property type="match status" value="2"/>
</dbReference>
<feature type="region of interest" description="Disordered" evidence="9">
    <location>
        <begin position="291"/>
        <end position="318"/>
    </location>
</feature>
<dbReference type="InterPro" id="IPR038718">
    <property type="entry name" value="SNF2-like_sf"/>
</dbReference>
<evidence type="ECO:0000256" key="2">
    <source>
        <dbReference type="ARBA" id="ARBA00022737"/>
    </source>
</evidence>
<evidence type="ECO:0000259" key="10">
    <source>
        <dbReference type="PROSITE" id="PS51192"/>
    </source>
</evidence>
<accession>A0AAD6PZX9</accession>
<dbReference type="GO" id="GO:0016887">
    <property type="term" value="F:ATP hydrolysis activity"/>
    <property type="evidence" value="ECO:0007669"/>
    <property type="project" value="InterPro"/>
</dbReference>
<dbReference type="PROSITE" id="PS51192">
    <property type="entry name" value="HELICASE_ATP_BIND_1"/>
    <property type="match status" value="1"/>
</dbReference>
<dbReference type="Pfam" id="PF00176">
    <property type="entry name" value="SNF2-rel_dom"/>
    <property type="match status" value="1"/>
</dbReference>
<proteinExistence type="predicted"/>
<evidence type="ECO:0000256" key="8">
    <source>
        <dbReference type="ARBA" id="ARBA00023242"/>
    </source>
</evidence>
<evidence type="ECO:0000256" key="3">
    <source>
        <dbReference type="ARBA" id="ARBA00022741"/>
    </source>
</evidence>
<dbReference type="PANTHER" id="PTHR36498:SF1">
    <property type="entry name" value="TATA-BINDING PROTEIN-ASSOCIATED FACTOR 172"/>
    <property type="match status" value="1"/>
</dbReference>